<evidence type="ECO:0000256" key="3">
    <source>
        <dbReference type="SAM" id="SignalP"/>
    </source>
</evidence>
<dbReference type="InterPro" id="IPR001375">
    <property type="entry name" value="Peptidase_S9_cat"/>
</dbReference>
<dbReference type="Proteomes" id="UP001181355">
    <property type="component" value="Chromosome"/>
</dbReference>
<evidence type="ECO:0000313" key="5">
    <source>
        <dbReference type="EMBL" id="WMW81133.1"/>
    </source>
</evidence>
<gene>
    <name evidence="5" type="ORF">RF679_02335</name>
</gene>
<feature type="region of interest" description="Disordered" evidence="2">
    <location>
        <begin position="201"/>
        <end position="223"/>
    </location>
</feature>
<dbReference type="Gene3D" id="3.40.50.1820">
    <property type="entry name" value="alpha/beta hydrolase"/>
    <property type="match status" value="1"/>
</dbReference>
<dbReference type="InterPro" id="IPR011042">
    <property type="entry name" value="6-blade_b-propeller_TolB-like"/>
</dbReference>
<proteinExistence type="predicted"/>
<dbReference type="RefSeq" id="WP_309482623.1">
    <property type="nucleotide sequence ID" value="NZ_CP133720.1"/>
</dbReference>
<reference evidence="5" key="1">
    <citation type="submission" date="2023-09" db="EMBL/GenBank/DDBJ databases">
        <title>Undibacterium sp. 20NA77.5 isolated from freshwater.</title>
        <authorList>
            <person name="Le V."/>
            <person name="Ko S.-R."/>
            <person name="Ahn C.-Y."/>
            <person name="Oh H.-M."/>
        </authorList>
    </citation>
    <scope>NUCLEOTIDE SEQUENCE</scope>
    <source>
        <strain evidence="5">20NA77.5</strain>
    </source>
</reference>
<keyword evidence="6" id="KW-1185">Reference proteome</keyword>
<evidence type="ECO:0000256" key="1">
    <source>
        <dbReference type="ARBA" id="ARBA00022801"/>
    </source>
</evidence>
<dbReference type="PANTHER" id="PTHR42776">
    <property type="entry name" value="SERINE PEPTIDASE S9 FAMILY MEMBER"/>
    <property type="match status" value="1"/>
</dbReference>
<feature type="compositionally biased region" description="Polar residues" evidence="2">
    <location>
        <begin position="208"/>
        <end position="222"/>
    </location>
</feature>
<evidence type="ECO:0000259" key="4">
    <source>
        <dbReference type="Pfam" id="PF00326"/>
    </source>
</evidence>
<dbReference type="InterPro" id="IPR029058">
    <property type="entry name" value="AB_hydrolase_fold"/>
</dbReference>
<dbReference type="Gene3D" id="2.120.10.30">
    <property type="entry name" value="TolB, C-terminal domain"/>
    <property type="match status" value="1"/>
</dbReference>
<dbReference type="EMBL" id="CP133720">
    <property type="protein sequence ID" value="WMW81133.1"/>
    <property type="molecule type" value="Genomic_DNA"/>
</dbReference>
<feature type="chain" id="PRO_5045662809" evidence="3">
    <location>
        <begin position="29"/>
        <end position="811"/>
    </location>
</feature>
<dbReference type="SUPFAM" id="SSF53474">
    <property type="entry name" value="alpha/beta-Hydrolases"/>
    <property type="match status" value="1"/>
</dbReference>
<sequence>MKMTKFTSSMSLALLAITGAGLSTLAMAQENLSYQTPPKSILDLADVVRAPSVQLDSQKENMLLSYRSTFKTLSELNQTEVRLGGLRINPLTNISSSMSYINQLKLRKVRDTKEIEIQGMPKNPLITFISWSPNEKKIAFTNTTDKGVELWMIDVASAKAKKLVDAKLNANLGSPYTWFKDSENLLVKTLPAKRPALIDASKDLPTGPITSNSSGSASQNRTFPDLLKNQGDEHNFVTLTSSELYKVDLNGKASLFKKADMYTDESFSPDGKWVMISTMHKPFSYIVPYSRFPSSTVVYDLNGKAVKTVNEVPLTETMPKGFSATRAGKRSLSWRADKPASLTYVVALDEGDPAKKVEFRDEVFQWDAPFDKTANSLVKTTQRFGGIMWGNDQVAVVSDNWYDTRSERTYFFNPSNSGAAPRLISDRNSQDIYSDPGRFETKRNQYQRRTLAIEDGKVFLIGAGHSKKGQFPFIDALSIDTLSKTRLYQSSFTDKIENLMSVEDLKKGEVLVQIQSKTEYPNYYFRNINSGQLNAITQFKNPYEGLKEVSKEVIKYQRNDGVELSGTLYLPAGYDTSKKDKLPLLIWAYPAEYKDKNSAGQSTHNPNAFTAPSYGSFIYWATRGYAVLDDAAFPIIGEGKTEPNDNFVPQLVANAEAAIDAVDKLGYIDRKKVAVGGHSYGAFMTANLLTHSKLFACGIARSGAYNRTLTPFGFQSEQRNYWETPEVYTAMSPFMHADKMKTPLLLVHGEADNNPGTFTLQTERYFQALKGLGAPARMVILPKESHGYAARENILHLLWEQDQFLEKCLKK</sequence>
<dbReference type="PANTHER" id="PTHR42776:SF28">
    <property type="entry name" value="GLUTAMYL ENDOPEPTIDASE, CHLOROPLASTIC-RELATED"/>
    <property type="match status" value="1"/>
</dbReference>
<evidence type="ECO:0000313" key="6">
    <source>
        <dbReference type="Proteomes" id="UP001181355"/>
    </source>
</evidence>
<evidence type="ECO:0000256" key="2">
    <source>
        <dbReference type="SAM" id="MobiDB-lite"/>
    </source>
</evidence>
<protein>
    <submittedName>
        <fullName evidence="5">Prolyl oligopeptidase family serine peptidase</fullName>
    </submittedName>
</protein>
<keyword evidence="3" id="KW-0732">Signal</keyword>
<name>A0ABY9RJY7_9BURK</name>
<feature type="domain" description="Peptidase S9 prolyl oligopeptidase catalytic" evidence="4">
    <location>
        <begin position="657"/>
        <end position="811"/>
    </location>
</feature>
<organism evidence="5 6">
    <name type="scientific">Undibacterium cyanobacteriorum</name>
    <dbReference type="NCBI Taxonomy" id="3073561"/>
    <lineage>
        <taxon>Bacteria</taxon>
        <taxon>Pseudomonadati</taxon>
        <taxon>Pseudomonadota</taxon>
        <taxon>Betaproteobacteria</taxon>
        <taxon>Burkholderiales</taxon>
        <taxon>Oxalobacteraceae</taxon>
        <taxon>Undibacterium</taxon>
    </lineage>
</organism>
<feature type="signal peptide" evidence="3">
    <location>
        <begin position="1"/>
        <end position="28"/>
    </location>
</feature>
<keyword evidence="1" id="KW-0378">Hydrolase</keyword>
<dbReference type="SUPFAM" id="SSF82171">
    <property type="entry name" value="DPP6 N-terminal domain-like"/>
    <property type="match status" value="1"/>
</dbReference>
<accession>A0ABY9RJY7</accession>
<dbReference type="Pfam" id="PF00326">
    <property type="entry name" value="Peptidase_S9"/>
    <property type="match status" value="1"/>
</dbReference>